<dbReference type="InterPro" id="IPR010093">
    <property type="entry name" value="SinI_DNA-bd"/>
</dbReference>
<dbReference type="GO" id="GO:0003677">
    <property type="term" value="F:DNA binding"/>
    <property type="evidence" value="ECO:0007669"/>
    <property type="project" value="InterPro"/>
</dbReference>
<feature type="region of interest" description="Disordered" evidence="1">
    <location>
        <begin position="1"/>
        <end position="23"/>
    </location>
</feature>
<evidence type="ECO:0000256" key="1">
    <source>
        <dbReference type="SAM" id="MobiDB-lite"/>
    </source>
</evidence>
<evidence type="ECO:0000313" key="3">
    <source>
        <dbReference type="EMBL" id="SMY04978.1"/>
    </source>
</evidence>
<dbReference type="Proteomes" id="UP000234300">
    <property type="component" value="Unassembled WGS sequence"/>
</dbReference>
<evidence type="ECO:0000313" key="4">
    <source>
        <dbReference type="Proteomes" id="UP000234300"/>
    </source>
</evidence>
<feature type="domain" description="Helix-turn-helix" evidence="2">
    <location>
        <begin position="35"/>
        <end position="78"/>
    </location>
</feature>
<dbReference type="AlphaFoldDB" id="A0A2H1KZ90"/>
<reference evidence="3 4" key="1">
    <citation type="submission" date="2017-03" db="EMBL/GenBank/DDBJ databases">
        <authorList>
            <person name="Afonso C.L."/>
            <person name="Miller P.J."/>
            <person name="Scott M.A."/>
            <person name="Spackman E."/>
            <person name="Goraichik I."/>
            <person name="Dimitrov K.M."/>
            <person name="Suarez D.L."/>
            <person name="Swayne D.E."/>
        </authorList>
    </citation>
    <scope>NUCLEOTIDE SEQUENCE [LARGE SCALE GENOMIC DNA]</scope>
    <source>
        <strain evidence="4">8(6)</strain>
    </source>
</reference>
<dbReference type="NCBIfam" id="TIGR01764">
    <property type="entry name" value="excise"/>
    <property type="match status" value="1"/>
</dbReference>
<sequence length="80" mass="8628">MKVAKQPDMELGGAGSKHPPVTLDDLRASDKATITRKEVAAVLEVDPRTVSEAIESGVIPAISVGRLKKIPREKFLEMFG</sequence>
<dbReference type="RefSeq" id="WP_205683621.1">
    <property type="nucleotide sequence ID" value="NZ_FXZI01000025.1"/>
</dbReference>
<name>A0A2H1KZ90_BREAU</name>
<accession>A0A2H1KZ90</accession>
<protein>
    <submittedName>
        <fullName evidence="3">DNA binding domain-containing protein, excisionase family</fullName>
    </submittedName>
</protein>
<evidence type="ECO:0000259" key="2">
    <source>
        <dbReference type="Pfam" id="PF12728"/>
    </source>
</evidence>
<gene>
    <name evidence="3" type="ORF">BAURA86_03899</name>
</gene>
<organism evidence="3 4">
    <name type="scientific">Brevibacterium aurantiacum</name>
    <dbReference type="NCBI Taxonomy" id="273384"/>
    <lineage>
        <taxon>Bacteria</taxon>
        <taxon>Bacillati</taxon>
        <taxon>Actinomycetota</taxon>
        <taxon>Actinomycetes</taxon>
        <taxon>Micrococcales</taxon>
        <taxon>Brevibacteriaceae</taxon>
        <taxon>Brevibacterium</taxon>
    </lineage>
</organism>
<proteinExistence type="predicted"/>
<dbReference type="EMBL" id="FXZI01000025">
    <property type="protein sequence ID" value="SMY04978.1"/>
    <property type="molecule type" value="Genomic_DNA"/>
</dbReference>
<dbReference type="Pfam" id="PF12728">
    <property type="entry name" value="HTH_17"/>
    <property type="match status" value="1"/>
</dbReference>
<dbReference type="InterPro" id="IPR041657">
    <property type="entry name" value="HTH_17"/>
</dbReference>